<feature type="region of interest" description="Disordered" evidence="1">
    <location>
        <begin position="1"/>
        <end position="25"/>
    </location>
</feature>
<dbReference type="EMBL" id="CP163439">
    <property type="protein sequence ID" value="XDQ33292.1"/>
    <property type="molecule type" value="Genomic_DNA"/>
</dbReference>
<accession>A0AB39PTC9</accession>
<dbReference type="Pfam" id="PF01541">
    <property type="entry name" value="GIY-YIG"/>
    <property type="match status" value="1"/>
</dbReference>
<reference evidence="3" key="1">
    <citation type="submission" date="2024-07" db="EMBL/GenBank/DDBJ databases">
        <authorList>
            <person name="Yu S.T."/>
        </authorList>
    </citation>
    <scope>NUCLEOTIDE SEQUENCE</scope>
    <source>
        <strain evidence="3">R28</strain>
    </source>
</reference>
<dbReference type="InterPro" id="IPR000305">
    <property type="entry name" value="GIY-YIG_endonuc"/>
</dbReference>
<dbReference type="RefSeq" id="WP_369167838.1">
    <property type="nucleotide sequence ID" value="NZ_CP163439.1"/>
</dbReference>
<feature type="domain" description="GIY-YIG" evidence="2">
    <location>
        <begin position="34"/>
        <end position="100"/>
    </location>
</feature>
<dbReference type="InterPro" id="IPR035901">
    <property type="entry name" value="GIY-YIG_endonuc_sf"/>
</dbReference>
<feature type="compositionally biased region" description="Basic and acidic residues" evidence="1">
    <location>
        <begin position="15"/>
        <end position="24"/>
    </location>
</feature>
<evidence type="ECO:0000256" key="1">
    <source>
        <dbReference type="SAM" id="MobiDB-lite"/>
    </source>
</evidence>
<protein>
    <submittedName>
        <fullName evidence="3">GIY-YIG nuclease family protein</fullName>
    </submittedName>
</protein>
<evidence type="ECO:0000259" key="2">
    <source>
        <dbReference type="Pfam" id="PF01541"/>
    </source>
</evidence>
<evidence type="ECO:0000313" key="3">
    <source>
        <dbReference type="EMBL" id="XDQ33292.1"/>
    </source>
</evidence>
<dbReference type="AlphaFoldDB" id="A0AB39PTC9"/>
<organism evidence="3">
    <name type="scientific">Streptomyces sp. R28</name>
    <dbReference type="NCBI Taxonomy" id="3238628"/>
    <lineage>
        <taxon>Bacteria</taxon>
        <taxon>Bacillati</taxon>
        <taxon>Actinomycetota</taxon>
        <taxon>Actinomycetes</taxon>
        <taxon>Kitasatosporales</taxon>
        <taxon>Streptomycetaceae</taxon>
        <taxon>Streptomyces</taxon>
    </lineage>
</organism>
<proteinExistence type="predicted"/>
<sequence length="108" mass="12543">MLTSPPLREFNPGARTRDLVRPEEDPGLAPRTALYRFYDRSRALLYVGITGQPIERWVKHRRNARWWPAAAYVAVEIHPTQWQALDAERHAIRTENPSFNKRSARGGH</sequence>
<dbReference type="SUPFAM" id="SSF82771">
    <property type="entry name" value="GIY-YIG endonuclease"/>
    <property type="match status" value="1"/>
</dbReference>
<gene>
    <name evidence="3" type="ORF">AB5J49_08165</name>
</gene>
<dbReference type="CDD" id="cd00719">
    <property type="entry name" value="GIY-YIG_SF"/>
    <property type="match status" value="1"/>
</dbReference>
<name>A0AB39PTC9_9ACTN</name>